<dbReference type="AlphaFoldDB" id="A0A8J8CJ11"/>
<dbReference type="GO" id="GO:0006412">
    <property type="term" value="P:translation"/>
    <property type="evidence" value="ECO:0007669"/>
    <property type="project" value="UniProtKB-UniRule"/>
</dbReference>
<evidence type="ECO:0000256" key="4">
    <source>
        <dbReference type="HAMAP-Rule" id="MF_00327"/>
    </source>
</evidence>
<evidence type="ECO:0000313" key="5">
    <source>
        <dbReference type="EMBL" id="NCN65238.1"/>
    </source>
</evidence>
<keyword evidence="3 4" id="KW-0687">Ribonucleoprotein</keyword>
<reference evidence="6" key="1">
    <citation type="submission" date="2019-11" db="EMBL/GenBank/DDBJ databases">
        <title>Lipid analysis of CO2-rich subsurface aquifers suggests an autotrophy-based deep biosphere with lysolipids enriched in CPR bacteria.</title>
        <authorList>
            <person name="Probst A.J."/>
            <person name="Elling F.J."/>
            <person name="Castelle C.J."/>
            <person name="Zhu Q."/>
            <person name="Elvert M."/>
            <person name="Birarda G."/>
            <person name="Holman H.-Y."/>
            <person name="Lane K.R."/>
            <person name="Ladd B."/>
            <person name="Ryan M.C."/>
            <person name="Woyke T."/>
            <person name="Hinrichs K.-U."/>
            <person name="Banfield J.F."/>
        </authorList>
    </citation>
    <scope>NUCLEOTIDE SEQUENCE</scope>
    <source>
        <strain evidence="5">CG_2015-01_33_1645</strain>
        <strain evidence="6">CG_2015-04_33_537</strain>
    </source>
</reference>
<dbReference type="InterPro" id="IPR002674">
    <property type="entry name" value="Ribosomal_eL43"/>
</dbReference>
<dbReference type="InterPro" id="IPR011332">
    <property type="entry name" value="Ribosomal_zn-bd"/>
</dbReference>
<dbReference type="Proteomes" id="UP000768163">
    <property type="component" value="Unassembled WGS sequence"/>
</dbReference>
<dbReference type="PANTHER" id="PTHR48129">
    <property type="entry name" value="60S RIBOSOMAL PROTEIN L37A"/>
    <property type="match status" value="1"/>
</dbReference>
<keyword evidence="4" id="KW-0699">rRNA-binding</keyword>
<protein>
    <recommendedName>
        <fullName evidence="4">Large ribosomal subunit protein eL43</fullName>
    </recommendedName>
</protein>
<evidence type="ECO:0000256" key="1">
    <source>
        <dbReference type="ARBA" id="ARBA00022884"/>
    </source>
</evidence>
<comment type="subunit">
    <text evidence="4">Part of the 50S ribosomal subunit.</text>
</comment>
<dbReference type="GO" id="GO:0070180">
    <property type="term" value="F:large ribosomal subunit rRNA binding"/>
    <property type="evidence" value="ECO:0007669"/>
    <property type="project" value="UniProtKB-UniRule"/>
</dbReference>
<keyword evidence="4" id="KW-0862">Zinc</keyword>
<gene>
    <name evidence="4" type="primary">rpl37ae</name>
    <name evidence="6" type="ORF">GW779_03730</name>
    <name evidence="5" type="ORF">GW910_04130</name>
</gene>
<feature type="binding site" evidence="4">
    <location>
        <position position="43"/>
    </location>
    <ligand>
        <name>Zn(2+)</name>
        <dbReference type="ChEBI" id="CHEBI:29105"/>
    </ligand>
</feature>
<evidence type="ECO:0000256" key="3">
    <source>
        <dbReference type="ARBA" id="ARBA00023274"/>
    </source>
</evidence>
<keyword evidence="2 4" id="KW-0689">Ribosomal protein</keyword>
<dbReference type="InterPro" id="IPR011331">
    <property type="entry name" value="Ribosomal_eL37/eL43"/>
</dbReference>
<organism evidence="6 7">
    <name type="scientific">Candidatus Altarchaeum hamiconexum</name>
    <dbReference type="NCBI Taxonomy" id="1803513"/>
    <lineage>
        <taxon>Archaea</taxon>
        <taxon>Candidatus Altarchaeota</taxon>
        <taxon>Candidatus Altiarchaeia</taxon>
        <taxon>Candidatus Altarchaeales</taxon>
        <taxon>Candidatus Altarchaeaceae</taxon>
        <taxon>Candidatus Altarchaeum</taxon>
    </lineage>
</organism>
<dbReference type="SUPFAM" id="SSF57829">
    <property type="entry name" value="Zn-binding ribosomal proteins"/>
    <property type="match status" value="1"/>
</dbReference>
<comment type="function">
    <text evidence="4">Binds to the 23S rRNA.</text>
</comment>
<accession>A0A8J8CJ11</accession>
<dbReference type="NCBIfam" id="NF003058">
    <property type="entry name" value="PRK03976.1"/>
    <property type="match status" value="1"/>
</dbReference>
<dbReference type="Pfam" id="PF01780">
    <property type="entry name" value="Ribosomal_L37ae"/>
    <property type="match status" value="1"/>
</dbReference>
<feature type="zinc finger region" description="C4-type" evidence="4">
    <location>
        <begin position="40"/>
        <end position="61"/>
    </location>
</feature>
<feature type="binding site" evidence="4">
    <location>
        <position position="40"/>
    </location>
    <ligand>
        <name>Zn(2+)</name>
        <dbReference type="ChEBI" id="CHEBI:29105"/>
    </ligand>
</feature>
<dbReference type="GO" id="GO:0008270">
    <property type="term" value="F:zinc ion binding"/>
    <property type="evidence" value="ECO:0007669"/>
    <property type="project" value="UniProtKB-UniRule"/>
</dbReference>
<feature type="binding site" evidence="4">
    <location>
        <position position="58"/>
    </location>
    <ligand>
        <name>Zn(2+)</name>
        <dbReference type="ChEBI" id="CHEBI:29105"/>
    </ligand>
</feature>
<sequence length="82" mass="9042">MAYSHTMKVGSAGRFGSRIGKRTREDINAIEDISKQKHKCPKCGKKKVDRLEAGIWICKGCKAKFAGGAYVPSVVEKQSNKK</sequence>
<comment type="similarity">
    <text evidence="4">Belongs to the eukaryotic ribosomal protein eL43 family. Putative zinc-binding subfamily.</text>
</comment>
<dbReference type="Proteomes" id="UP000738826">
    <property type="component" value="Unassembled WGS sequence"/>
</dbReference>
<feature type="binding site" evidence="4">
    <location>
        <position position="61"/>
    </location>
    <ligand>
        <name>Zn(2+)</name>
        <dbReference type="ChEBI" id="CHEBI:29105"/>
    </ligand>
</feature>
<dbReference type="GO" id="GO:0003735">
    <property type="term" value="F:structural constituent of ribosome"/>
    <property type="evidence" value="ECO:0007669"/>
    <property type="project" value="InterPro"/>
</dbReference>
<keyword evidence="4" id="KW-0863">Zinc-finger</keyword>
<proteinExistence type="inferred from homology"/>
<evidence type="ECO:0000256" key="2">
    <source>
        <dbReference type="ARBA" id="ARBA00022980"/>
    </source>
</evidence>
<keyword evidence="4" id="KW-0479">Metal-binding</keyword>
<dbReference type="PANTHER" id="PTHR48129:SF1">
    <property type="entry name" value="LARGE RIBOSOMAL SUBUNIT PROTEIN EL43"/>
    <property type="match status" value="1"/>
</dbReference>
<evidence type="ECO:0000313" key="6">
    <source>
        <dbReference type="EMBL" id="NCS91505.1"/>
    </source>
</evidence>
<evidence type="ECO:0000313" key="7">
    <source>
        <dbReference type="Proteomes" id="UP000738826"/>
    </source>
</evidence>
<dbReference type="EMBL" id="JAACQH010000073">
    <property type="protein sequence ID" value="NCS91505.1"/>
    <property type="molecule type" value="Genomic_DNA"/>
</dbReference>
<keyword evidence="1 4" id="KW-0694">RNA-binding</keyword>
<dbReference type="Gene3D" id="2.20.25.30">
    <property type="match status" value="1"/>
</dbReference>
<comment type="cofactor">
    <cofactor evidence="4">
        <name>Zn(2+)</name>
        <dbReference type="ChEBI" id="CHEBI:29105"/>
    </cofactor>
    <text evidence="4">Binds 1 zinc ion per subunit.</text>
</comment>
<dbReference type="GO" id="GO:1990904">
    <property type="term" value="C:ribonucleoprotein complex"/>
    <property type="evidence" value="ECO:0007669"/>
    <property type="project" value="UniProtKB-KW"/>
</dbReference>
<dbReference type="HAMAP" id="MF_00327">
    <property type="entry name" value="Ribosomal_eL43"/>
    <property type="match status" value="1"/>
</dbReference>
<comment type="caution">
    <text evidence="6">The sequence shown here is derived from an EMBL/GenBank/DDBJ whole genome shotgun (WGS) entry which is preliminary data.</text>
</comment>
<dbReference type="InterPro" id="IPR050522">
    <property type="entry name" value="Ribosomal_protein_eL43"/>
</dbReference>
<name>A0A8J8CJ11_9ARCH</name>
<dbReference type="EMBL" id="JAACVF010000102">
    <property type="protein sequence ID" value="NCN65238.1"/>
    <property type="molecule type" value="Genomic_DNA"/>
</dbReference>
<dbReference type="GO" id="GO:0005840">
    <property type="term" value="C:ribosome"/>
    <property type="evidence" value="ECO:0007669"/>
    <property type="project" value="UniProtKB-KW"/>
</dbReference>